<accession>A0ACD0NT65</accession>
<protein>
    <submittedName>
        <fullName evidence="1">Uncharacterized protein</fullName>
    </submittedName>
</protein>
<evidence type="ECO:0000313" key="2">
    <source>
        <dbReference type="Proteomes" id="UP000245626"/>
    </source>
</evidence>
<gene>
    <name evidence="1" type="ORF">IE53DRAFT_388798</name>
</gene>
<sequence>MSTDRLRKRLQEADDRTLSQLKENFCMIGTPLPALDEKKKDHNELKPVWQQEVRDEQGRRRFHGAFTGGFSAGYFNTVGSKEGWTPSTFRSSRKDKIQGEVAKPKQSRPEDFMDEEDLAELKESRFLKSSDDYAASSLPAQGRDPIQGDLGIYGAGDSIAAHVLNDLIRPASSSKGFKLLKYMGWKEGHGIGPRVSAAKRRRLAALQSFGKWQEEPDAERDDEGERHLFPPPDSKLMSFSTKNDRKGLGWTGKSSLNQLLSDVHAKEQPTAAKSLPAFEGIDRDSDEEVDVYSMSEDIRDSTLGKRRKAAPKYGEDGKESAKQPESHIAKSLLKSDPSGNCWHDGRPVLKGFRIASVNAPVDPWFSPSPIPKGWEPDPLRVLGGAQEPGEKDDAGQSSSPGKRVGSNLNPTERGSLLGEARMPGPPPSLSDFLSKAAHLKLKSAGHDALGLNVEKLPLPQEPKATIEVPATDPATARAALQGFMPFGTDLAKQRRYRKYLESQADPQAHPQSSFEPEPGQTREQVNHELKEFFKSANIFRPLSTAMASRFTSASSLSAAKEIQSPAPGLYQPPPAQPKQEERVEAGGKKEEVASEEDLSPGQRAARAGMFGAFTRTVVPWYPVRLLCKRFNVPDPHPDKSGEAPPPGKPGDDPNATVDPFYSSDGRSERFKPGRANETWEANKRQIQHLAESRAWEGPNASGGRMDSALPGSDHVAARKDDDAGEGKSTAEVKIGAAAARSIENVGLGDDETQGQDTLTYVKPPVDIFKAIFASDEEDSEEENERVDGKADAKGPGFSPQANHTSGMQDPTVAFKPCFVPKSRRKREDDRQGEDEEVFPGEKKMKKEKDKKGSSKKEKRKEKPKGMLTFDLEDEGLDSQDPIGVQRSKRKEKGNVGSTPKALETAPAPVSEARAGAEPTMANRAASRPRASDLF</sequence>
<reference evidence="1 2" key="1">
    <citation type="journal article" date="2018" name="Mol. Biol. Evol.">
        <title>Broad Genomic Sampling Reveals a Smut Pathogenic Ancestry of the Fungal Clade Ustilaginomycotina.</title>
        <authorList>
            <person name="Kijpornyongpan T."/>
            <person name="Mondo S.J."/>
            <person name="Barry K."/>
            <person name="Sandor L."/>
            <person name="Lee J."/>
            <person name="Lipzen A."/>
            <person name="Pangilinan J."/>
            <person name="LaButti K."/>
            <person name="Hainaut M."/>
            <person name="Henrissat B."/>
            <person name="Grigoriev I.V."/>
            <person name="Spatafora J.W."/>
            <person name="Aime M.C."/>
        </authorList>
    </citation>
    <scope>NUCLEOTIDE SEQUENCE [LARGE SCALE GENOMIC DNA]</scope>
    <source>
        <strain evidence="1 2">SA 807</strain>
    </source>
</reference>
<dbReference type="Proteomes" id="UP000245626">
    <property type="component" value="Unassembled WGS sequence"/>
</dbReference>
<dbReference type="EMBL" id="KZ820112">
    <property type="protein sequence ID" value="PWN49000.1"/>
    <property type="molecule type" value="Genomic_DNA"/>
</dbReference>
<keyword evidence="2" id="KW-1185">Reference proteome</keyword>
<organism evidence="1 2">
    <name type="scientific">Violaceomyces palustris</name>
    <dbReference type="NCBI Taxonomy" id="1673888"/>
    <lineage>
        <taxon>Eukaryota</taxon>
        <taxon>Fungi</taxon>
        <taxon>Dikarya</taxon>
        <taxon>Basidiomycota</taxon>
        <taxon>Ustilaginomycotina</taxon>
        <taxon>Ustilaginomycetes</taxon>
        <taxon>Violaceomycetales</taxon>
        <taxon>Violaceomycetaceae</taxon>
        <taxon>Violaceomyces</taxon>
    </lineage>
</organism>
<proteinExistence type="predicted"/>
<evidence type="ECO:0000313" key="1">
    <source>
        <dbReference type="EMBL" id="PWN49000.1"/>
    </source>
</evidence>
<name>A0ACD0NT65_9BASI</name>